<name>A0A7T8QVA0_CALRO</name>
<dbReference type="EMBL" id="CP045890">
    <property type="protein sequence ID" value="QQP56343.1"/>
    <property type="molecule type" value="Genomic_DNA"/>
</dbReference>
<evidence type="ECO:0000313" key="1">
    <source>
        <dbReference type="EMBL" id="QQP56343.1"/>
    </source>
</evidence>
<sequence>MTKYCHGSRLSMGKPSSLFSETRIFLPFGTNLPGHLQALIATSWTSPCDPYLRARLVLRPTEI</sequence>
<organism evidence="1 2">
    <name type="scientific">Caligus rogercresseyi</name>
    <name type="common">Sea louse</name>
    <dbReference type="NCBI Taxonomy" id="217165"/>
    <lineage>
        <taxon>Eukaryota</taxon>
        <taxon>Metazoa</taxon>
        <taxon>Ecdysozoa</taxon>
        <taxon>Arthropoda</taxon>
        <taxon>Crustacea</taxon>
        <taxon>Multicrustacea</taxon>
        <taxon>Hexanauplia</taxon>
        <taxon>Copepoda</taxon>
        <taxon>Siphonostomatoida</taxon>
        <taxon>Caligidae</taxon>
        <taxon>Caligus</taxon>
    </lineage>
</organism>
<keyword evidence="2" id="KW-1185">Reference proteome</keyword>
<protein>
    <submittedName>
        <fullName evidence="1">Transposable element</fullName>
    </submittedName>
</protein>
<dbReference type="AlphaFoldDB" id="A0A7T8QVA0"/>
<gene>
    <name evidence="1" type="ORF">FKW44_000962</name>
</gene>
<evidence type="ECO:0000313" key="2">
    <source>
        <dbReference type="Proteomes" id="UP000595437"/>
    </source>
</evidence>
<proteinExistence type="predicted"/>
<dbReference type="Proteomes" id="UP000595437">
    <property type="component" value="Chromosome 1"/>
</dbReference>
<accession>A0A7T8QVA0</accession>
<reference evidence="2" key="1">
    <citation type="submission" date="2021-01" db="EMBL/GenBank/DDBJ databases">
        <title>Caligus Genome Assembly.</title>
        <authorList>
            <person name="Gallardo-Escarate C."/>
        </authorList>
    </citation>
    <scope>NUCLEOTIDE SEQUENCE [LARGE SCALE GENOMIC DNA]</scope>
</reference>